<dbReference type="Gene3D" id="2.40.240.20">
    <property type="entry name" value="Hypothetical PUA domain-like, domain 1"/>
    <property type="match status" value="1"/>
</dbReference>
<gene>
    <name evidence="15" type="ORF">DD236_06210</name>
</gene>
<dbReference type="InterPro" id="IPR046887">
    <property type="entry name" value="RsmE_PUA-like"/>
</dbReference>
<evidence type="ECO:0000256" key="5">
    <source>
        <dbReference type="ARBA" id="ARBA00022490"/>
    </source>
</evidence>
<evidence type="ECO:0000256" key="10">
    <source>
        <dbReference type="ARBA" id="ARBA00025699"/>
    </source>
</evidence>
<dbReference type="PIRSF" id="PIRSF015601">
    <property type="entry name" value="MTase_slr0722"/>
    <property type="match status" value="1"/>
</dbReference>
<dbReference type="SUPFAM" id="SSF75217">
    <property type="entry name" value="alpha/beta knot"/>
    <property type="match status" value="1"/>
</dbReference>
<dbReference type="InterPro" id="IPR015947">
    <property type="entry name" value="PUA-like_sf"/>
</dbReference>
<evidence type="ECO:0000256" key="2">
    <source>
        <dbReference type="ARBA" id="ARBA00005528"/>
    </source>
</evidence>
<evidence type="ECO:0000256" key="1">
    <source>
        <dbReference type="ARBA" id="ARBA00004496"/>
    </source>
</evidence>
<dbReference type="NCBIfam" id="NF008693">
    <property type="entry name" value="PRK11713.2-3"/>
    <property type="match status" value="1"/>
</dbReference>
<dbReference type="NCBIfam" id="TIGR00046">
    <property type="entry name" value="RsmE family RNA methyltransferase"/>
    <property type="match status" value="1"/>
</dbReference>
<dbReference type="InterPro" id="IPR046886">
    <property type="entry name" value="RsmE_MTase_dom"/>
</dbReference>
<dbReference type="EMBL" id="QETB01000003">
    <property type="protein sequence ID" value="PWF26451.1"/>
    <property type="molecule type" value="Genomic_DNA"/>
</dbReference>
<dbReference type="RefSeq" id="WP_109093524.1">
    <property type="nucleotide sequence ID" value="NZ_CAMELQ010000023.1"/>
</dbReference>
<keyword evidence="6 12" id="KW-0698">rRNA processing</keyword>
<evidence type="ECO:0000313" key="16">
    <source>
        <dbReference type="Proteomes" id="UP000245283"/>
    </source>
</evidence>
<evidence type="ECO:0000256" key="8">
    <source>
        <dbReference type="ARBA" id="ARBA00022679"/>
    </source>
</evidence>
<dbReference type="CDD" id="cd18084">
    <property type="entry name" value="RsmE-like"/>
    <property type="match status" value="1"/>
</dbReference>
<dbReference type="GO" id="GO:0005737">
    <property type="term" value="C:cytoplasm"/>
    <property type="evidence" value="ECO:0007669"/>
    <property type="project" value="UniProtKB-SubCell"/>
</dbReference>
<dbReference type="InterPro" id="IPR029028">
    <property type="entry name" value="Alpha/beta_knot_MTases"/>
</dbReference>
<keyword evidence="9 12" id="KW-0949">S-adenosyl-L-methionine</keyword>
<dbReference type="OrthoDB" id="9808126at2"/>
<keyword evidence="5 12" id="KW-0963">Cytoplasm</keyword>
<reference evidence="16" key="1">
    <citation type="submission" date="2018-05" db="EMBL/GenBank/DDBJ databases">
        <authorList>
            <person name="Li Y."/>
        </authorList>
    </citation>
    <scope>NUCLEOTIDE SEQUENCE [LARGE SCALE GENOMIC DNA]</scope>
    <source>
        <strain evidence="16">sk1b4</strain>
    </source>
</reference>
<dbReference type="GO" id="GO:0070475">
    <property type="term" value="P:rRNA base methylation"/>
    <property type="evidence" value="ECO:0007669"/>
    <property type="project" value="TreeGrafter"/>
</dbReference>
<evidence type="ECO:0000256" key="3">
    <source>
        <dbReference type="ARBA" id="ARBA00012328"/>
    </source>
</evidence>
<dbReference type="InterPro" id="IPR006700">
    <property type="entry name" value="RsmE"/>
</dbReference>
<keyword evidence="8 12" id="KW-0808">Transferase</keyword>
<comment type="catalytic activity">
    <reaction evidence="11 12">
        <text>uridine(1498) in 16S rRNA + S-adenosyl-L-methionine = N(3)-methyluridine(1498) in 16S rRNA + S-adenosyl-L-homocysteine + H(+)</text>
        <dbReference type="Rhea" id="RHEA:42920"/>
        <dbReference type="Rhea" id="RHEA-COMP:10283"/>
        <dbReference type="Rhea" id="RHEA-COMP:10284"/>
        <dbReference type="ChEBI" id="CHEBI:15378"/>
        <dbReference type="ChEBI" id="CHEBI:57856"/>
        <dbReference type="ChEBI" id="CHEBI:59789"/>
        <dbReference type="ChEBI" id="CHEBI:65315"/>
        <dbReference type="ChEBI" id="CHEBI:74502"/>
        <dbReference type="EC" id="2.1.1.193"/>
    </reaction>
</comment>
<evidence type="ECO:0000256" key="6">
    <source>
        <dbReference type="ARBA" id="ARBA00022552"/>
    </source>
</evidence>
<comment type="caution">
    <text evidence="15">The sequence shown here is derived from an EMBL/GenBank/DDBJ whole genome shotgun (WGS) entry which is preliminary data.</text>
</comment>
<dbReference type="AlphaFoldDB" id="A0A2V1K7Y6"/>
<comment type="function">
    <text evidence="10 12">Specifically methylates the N3 position of the uracil ring of uridine 1498 (m3U1498) in 16S rRNA. Acts on the fully assembled 30S ribosomal subunit.</text>
</comment>
<dbReference type="PANTHER" id="PTHR30027:SF3">
    <property type="entry name" value="16S RRNA (URACIL(1498)-N(3))-METHYLTRANSFERASE"/>
    <property type="match status" value="1"/>
</dbReference>
<proteinExistence type="inferred from homology"/>
<evidence type="ECO:0000313" key="15">
    <source>
        <dbReference type="EMBL" id="PWF26451.1"/>
    </source>
</evidence>
<dbReference type="Gene3D" id="3.40.1280.10">
    <property type="match status" value="1"/>
</dbReference>
<dbReference type="Pfam" id="PF04452">
    <property type="entry name" value="Methyltrans_RNA"/>
    <property type="match status" value="1"/>
</dbReference>
<comment type="subcellular location">
    <subcellularLocation>
        <location evidence="1 12">Cytoplasm</location>
    </subcellularLocation>
</comment>
<dbReference type="Proteomes" id="UP000245283">
    <property type="component" value="Unassembled WGS sequence"/>
</dbReference>
<evidence type="ECO:0000256" key="11">
    <source>
        <dbReference type="ARBA" id="ARBA00047944"/>
    </source>
</evidence>
<organism evidence="15 16">
    <name type="scientific">Ancrocorticia populi</name>
    <dbReference type="NCBI Taxonomy" id="2175228"/>
    <lineage>
        <taxon>Bacteria</taxon>
        <taxon>Bacillati</taxon>
        <taxon>Actinomycetota</taxon>
        <taxon>Actinomycetes</taxon>
        <taxon>Actinomycetales</taxon>
        <taxon>Actinomycetaceae</taxon>
        <taxon>Ancrocorticia</taxon>
    </lineage>
</organism>
<dbReference type="PANTHER" id="PTHR30027">
    <property type="entry name" value="RIBOSOMAL RNA SMALL SUBUNIT METHYLTRANSFERASE E"/>
    <property type="match status" value="1"/>
</dbReference>
<comment type="similarity">
    <text evidence="2 12">Belongs to the RNA methyltransferase RsmE family.</text>
</comment>
<feature type="domain" description="Ribosomal RNA small subunit methyltransferase E PUA-like" evidence="14">
    <location>
        <begin position="23"/>
        <end position="69"/>
    </location>
</feature>
<evidence type="ECO:0000256" key="9">
    <source>
        <dbReference type="ARBA" id="ARBA00022691"/>
    </source>
</evidence>
<dbReference type="InterPro" id="IPR029026">
    <property type="entry name" value="tRNA_m1G_MTases_N"/>
</dbReference>
<evidence type="ECO:0000259" key="14">
    <source>
        <dbReference type="Pfam" id="PF20260"/>
    </source>
</evidence>
<dbReference type="SUPFAM" id="SSF88697">
    <property type="entry name" value="PUA domain-like"/>
    <property type="match status" value="1"/>
</dbReference>
<evidence type="ECO:0000259" key="13">
    <source>
        <dbReference type="Pfam" id="PF04452"/>
    </source>
</evidence>
<sequence length="252" mass="26573">MTAPCYVAAFDPSDMAPGATIELAGQEGHHAATVRRTRVGERIDLVNGSGGRLRCEVGQLGKGILNLRVLTVVQETAPSPNIVLVQALAKGGRDEQAVETSTEFGASRIIPWQSARSIANWRGKEEKGRKKWQDCATAAAKQSRRAWIPEVEAPVSSAELACALEAQISAGAVALICHEEATSSLPEIATEAGERYIAVVGPEGGISPDELELFTRVGAKTCLLSAHVLRSATAGPYAIATIMASYASRPVD</sequence>
<feature type="domain" description="Ribosomal RNA small subunit methyltransferase E methyltransferase" evidence="13">
    <location>
        <begin position="79"/>
        <end position="242"/>
    </location>
</feature>
<name>A0A2V1K7Y6_9ACTO</name>
<keyword evidence="7 12" id="KW-0489">Methyltransferase</keyword>
<accession>A0A2V1K7Y6</accession>
<dbReference type="GO" id="GO:0070042">
    <property type="term" value="F:rRNA (uridine-N3-)-methyltransferase activity"/>
    <property type="evidence" value="ECO:0007669"/>
    <property type="project" value="TreeGrafter"/>
</dbReference>
<evidence type="ECO:0000256" key="12">
    <source>
        <dbReference type="PIRNR" id="PIRNR015601"/>
    </source>
</evidence>
<dbReference type="EC" id="2.1.1.193" evidence="3 12"/>
<evidence type="ECO:0000256" key="4">
    <source>
        <dbReference type="ARBA" id="ARBA00013673"/>
    </source>
</evidence>
<protein>
    <recommendedName>
        <fullName evidence="4 12">Ribosomal RNA small subunit methyltransferase E</fullName>
        <ecNumber evidence="3 12">2.1.1.193</ecNumber>
    </recommendedName>
</protein>
<keyword evidence="16" id="KW-1185">Reference proteome</keyword>
<evidence type="ECO:0000256" key="7">
    <source>
        <dbReference type="ARBA" id="ARBA00022603"/>
    </source>
</evidence>
<dbReference type="Pfam" id="PF20260">
    <property type="entry name" value="PUA_4"/>
    <property type="match status" value="1"/>
</dbReference>